<organism evidence="1 2">
    <name type="scientific">Morchella conica CCBAS932</name>
    <dbReference type="NCBI Taxonomy" id="1392247"/>
    <lineage>
        <taxon>Eukaryota</taxon>
        <taxon>Fungi</taxon>
        <taxon>Dikarya</taxon>
        <taxon>Ascomycota</taxon>
        <taxon>Pezizomycotina</taxon>
        <taxon>Pezizomycetes</taxon>
        <taxon>Pezizales</taxon>
        <taxon>Morchellaceae</taxon>
        <taxon>Morchella</taxon>
    </lineage>
</organism>
<gene>
    <name evidence="1" type="ORF">P167DRAFT_586126</name>
</gene>
<dbReference type="AlphaFoldDB" id="A0A3N4L2R4"/>
<sequence length="276" mass="30987">MPRHLRIQLTADNPPKQHVFELTPQNVETRNPTLEAALESSSKWSQFQGIDVVPYAPIYIPHLLGGRGKASQTKLTIDTHFNTRYIYQCEDCVGLWYCKPLDGWGLETPTEFLKDAETPHVKHSFFAETMVGVAPSTLICLNKLLIASGVAECRDGEHQGLFAVNIIMELEMDFVDVNACSTYVPLWVCTGGKLKDVFRIVAGDKLRGEFRLTQVPRASGFVEETYSYRVAGVENKGLEDLIWFPDLGGEMWLLPFPCVMEKFGEEQKLGARLSGK</sequence>
<dbReference type="Proteomes" id="UP000277580">
    <property type="component" value="Unassembled WGS sequence"/>
</dbReference>
<dbReference type="InParanoid" id="A0A3N4L2R4"/>
<name>A0A3N4L2R4_9PEZI</name>
<accession>A0A3N4L2R4</accession>
<protein>
    <submittedName>
        <fullName evidence="1">Uncharacterized protein</fullName>
    </submittedName>
</protein>
<evidence type="ECO:0000313" key="1">
    <source>
        <dbReference type="EMBL" id="RPB17107.1"/>
    </source>
</evidence>
<proteinExistence type="predicted"/>
<dbReference type="OrthoDB" id="5294580at2759"/>
<reference evidence="1 2" key="1">
    <citation type="journal article" date="2018" name="Nat. Ecol. Evol.">
        <title>Pezizomycetes genomes reveal the molecular basis of ectomycorrhizal truffle lifestyle.</title>
        <authorList>
            <person name="Murat C."/>
            <person name="Payen T."/>
            <person name="Noel B."/>
            <person name="Kuo A."/>
            <person name="Morin E."/>
            <person name="Chen J."/>
            <person name="Kohler A."/>
            <person name="Krizsan K."/>
            <person name="Balestrini R."/>
            <person name="Da Silva C."/>
            <person name="Montanini B."/>
            <person name="Hainaut M."/>
            <person name="Levati E."/>
            <person name="Barry K.W."/>
            <person name="Belfiori B."/>
            <person name="Cichocki N."/>
            <person name="Clum A."/>
            <person name="Dockter R.B."/>
            <person name="Fauchery L."/>
            <person name="Guy J."/>
            <person name="Iotti M."/>
            <person name="Le Tacon F."/>
            <person name="Lindquist E.A."/>
            <person name="Lipzen A."/>
            <person name="Malagnac F."/>
            <person name="Mello A."/>
            <person name="Molinier V."/>
            <person name="Miyauchi S."/>
            <person name="Poulain J."/>
            <person name="Riccioni C."/>
            <person name="Rubini A."/>
            <person name="Sitrit Y."/>
            <person name="Splivallo R."/>
            <person name="Traeger S."/>
            <person name="Wang M."/>
            <person name="Zifcakova L."/>
            <person name="Wipf D."/>
            <person name="Zambonelli A."/>
            <person name="Paolocci F."/>
            <person name="Nowrousian M."/>
            <person name="Ottonello S."/>
            <person name="Baldrian P."/>
            <person name="Spatafora J.W."/>
            <person name="Henrissat B."/>
            <person name="Nagy L.G."/>
            <person name="Aury J.M."/>
            <person name="Wincker P."/>
            <person name="Grigoriev I.V."/>
            <person name="Bonfante P."/>
            <person name="Martin F.M."/>
        </authorList>
    </citation>
    <scope>NUCLEOTIDE SEQUENCE [LARGE SCALE GENOMIC DNA]</scope>
    <source>
        <strain evidence="1 2">CCBAS932</strain>
    </source>
</reference>
<keyword evidence="2" id="KW-1185">Reference proteome</keyword>
<evidence type="ECO:0000313" key="2">
    <source>
        <dbReference type="Proteomes" id="UP000277580"/>
    </source>
</evidence>
<dbReference type="EMBL" id="ML119106">
    <property type="protein sequence ID" value="RPB17107.1"/>
    <property type="molecule type" value="Genomic_DNA"/>
</dbReference>